<gene>
    <name evidence="2" type="ORF">METZ01_LOCUS423379</name>
</gene>
<sequence length="179" mass="21120">VECPYRWKLKYIDGLDSFDHSIYTIFGTSIHRVIQDWLEQDLYSDSVFKASAINLSQKFKSILIEEAAPHMKVINENGEQTFLFSREELEEFYEQGLKIISYVQQNQEKLFPTKDVKLFAIEHELKVDVNDHVYFIGYIDIITHNEVTGEYSLYDLKTSTRGWNKYMKADKTKTDQLLL</sequence>
<name>A0A382XIU1_9ZZZZ</name>
<dbReference type="EMBL" id="UINC01167818">
    <property type="protein sequence ID" value="SVD70525.1"/>
    <property type="molecule type" value="Genomic_DNA"/>
</dbReference>
<proteinExistence type="predicted"/>
<feature type="domain" description="PD-(D/E)XK endonuclease-like" evidence="1">
    <location>
        <begin position="2"/>
        <end position="178"/>
    </location>
</feature>
<evidence type="ECO:0000313" key="2">
    <source>
        <dbReference type="EMBL" id="SVD70525.1"/>
    </source>
</evidence>
<feature type="non-terminal residue" evidence="2">
    <location>
        <position position="179"/>
    </location>
</feature>
<dbReference type="AlphaFoldDB" id="A0A382XIU1"/>
<accession>A0A382XIU1</accession>
<dbReference type="InterPro" id="IPR038726">
    <property type="entry name" value="PDDEXK_AddAB-type"/>
</dbReference>
<evidence type="ECO:0000259" key="1">
    <source>
        <dbReference type="Pfam" id="PF12705"/>
    </source>
</evidence>
<reference evidence="2" key="1">
    <citation type="submission" date="2018-05" db="EMBL/GenBank/DDBJ databases">
        <authorList>
            <person name="Lanie J.A."/>
            <person name="Ng W.-L."/>
            <person name="Kazmierczak K.M."/>
            <person name="Andrzejewski T.M."/>
            <person name="Davidsen T.M."/>
            <person name="Wayne K.J."/>
            <person name="Tettelin H."/>
            <person name="Glass J.I."/>
            <person name="Rusch D."/>
            <person name="Podicherti R."/>
            <person name="Tsui H.-C.T."/>
            <person name="Winkler M.E."/>
        </authorList>
    </citation>
    <scope>NUCLEOTIDE SEQUENCE</scope>
</reference>
<protein>
    <recommendedName>
        <fullName evidence="1">PD-(D/E)XK endonuclease-like domain-containing protein</fullName>
    </recommendedName>
</protein>
<dbReference type="Pfam" id="PF12705">
    <property type="entry name" value="PDDEXK_1"/>
    <property type="match status" value="1"/>
</dbReference>
<organism evidence="2">
    <name type="scientific">marine metagenome</name>
    <dbReference type="NCBI Taxonomy" id="408172"/>
    <lineage>
        <taxon>unclassified sequences</taxon>
        <taxon>metagenomes</taxon>
        <taxon>ecological metagenomes</taxon>
    </lineage>
</organism>
<feature type="non-terminal residue" evidence="2">
    <location>
        <position position="1"/>
    </location>
</feature>